<dbReference type="SUPFAM" id="SSF51735">
    <property type="entry name" value="NAD(P)-binding Rossmann-fold domains"/>
    <property type="match status" value="1"/>
</dbReference>
<evidence type="ECO:0000313" key="3">
    <source>
        <dbReference type="EnsemblProtists" id="EOD18311"/>
    </source>
</evidence>
<sequence length="283" mass="29366">MLRLSLLLLVGPLDALRVAVTGAGGQTGQHAFRKLLALPEFEPVGIVRSEESKAALVKSGVPADAVTVADVTDGAAIAAALAGCDALIIGTSAKPAPSGETDESTGRPIFGFPNGQPEAVDWLGQKSQIDGAKAAGAIHVVLCSSMGGTDPGNMLNALGRESLPDGSTKGGDILLWKRKAEKYLIDSGVPFTIVHPGGLLNEPGGKRQLVLGVDDERTVGERSIPREDVAEVLVQALRIPAYRGRSFDLRSMNEGEGAVTTDFAALLDELGGRDCDYSLGKMA</sequence>
<reference evidence="3" key="2">
    <citation type="submission" date="2024-10" db="UniProtKB">
        <authorList>
            <consortium name="EnsemblProtists"/>
        </authorList>
    </citation>
    <scope>IDENTIFICATION</scope>
</reference>
<dbReference type="Gene3D" id="3.40.50.720">
    <property type="entry name" value="NAD(P)-binding Rossmann-like Domain"/>
    <property type="match status" value="1"/>
</dbReference>
<evidence type="ECO:0000256" key="1">
    <source>
        <dbReference type="SAM" id="SignalP"/>
    </source>
</evidence>
<keyword evidence="4" id="KW-1185">Reference proteome</keyword>
<dbReference type="STRING" id="2903.R1E5F9"/>
<dbReference type="eggNOG" id="KOG1203">
    <property type="taxonomic scope" value="Eukaryota"/>
</dbReference>
<dbReference type="InterPro" id="IPR016040">
    <property type="entry name" value="NAD(P)-bd_dom"/>
</dbReference>
<proteinExistence type="predicted"/>
<dbReference type="AlphaFoldDB" id="A0A0D3J476"/>
<dbReference type="InterPro" id="IPR044163">
    <property type="entry name" value="SARED1-like"/>
</dbReference>
<protein>
    <recommendedName>
        <fullName evidence="2">NAD(P)-binding domain-containing protein</fullName>
    </recommendedName>
</protein>
<reference evidence="4" key="1">
    <citation type="journal article" date="2013" name="Nature">
        <title>Pan genome of the phytoplankton Emiliania underpins its global distribution.</title>
        <authorList>
            <person name="Read B.A."/>
            <person name="Kegel J."/>
            <person name="Klute M.J."/>
            <person name="Kuo A."/>
            <person name="Lefebvre S.C."/>
            <person name="Maumus F."/>
            <person name="Mayer C."/>
            <person name="Miller J."/>
            <person name="Monier A."/>
            <person name="Salamov A."/>
            <person name="Young J."/>
            <person name="Aguilar M."/>
            <person name="Claverie J.M."/>
            <person name="Frickenhaus S."/>
            <person name="Gonzalez K."/>
            <person name="Herman E.K."/>
            <person name="Lin Y.C."/>
            <person name="Napier J."/>
            <person name="Ogata H."/>
            <person name="Sarno A.F."/>
            <person name="Shmutz J."/>
            <person name="Schroeder D."/>
            <person name="de Vargas C."/>
            <person name="Verret F."/>
            <person name="von Dassow P."/>
            <person name="Valentin K."/>
            <person name="Van de Peer Y."/>
            <person name="Wheeler G."/>
            <person name="Dacks J.B."/>
            <person name="Delwiche C.F."/>
            <person name="Dyhrman S.T."/>
            <person name="Glockner G."/>
            <person name="John U."/>
            <person name="Richards T."/>
            <person name="Worden A.Z."/>
            <person name="Zhang X."/>
            <person name="Grigoriev I.V."/>
            <person name="Allen A.E."/>
            <person name="Bidle K."/>
            <person name="Borodovsky M."/>
            <person name="Bowler C."/>
            <person name="Brownlee C."/>
            <person name="Cock J.M."/>
            <person name="Elias M."/>
            <person name="Gladyshev V.N."/>
            <person name="Groth M."/>
            <person name="Guda C."/>
            <person name="Hadaegh A."/>
            <person name="Iglesias-Rodriguez M.D."/>
            <person name="Jenkins J."/>
            <person name="Jones B.M."/>
            <person name="Lawson T."/>
            <person name="Leese F."/>
            <person name="Lindquist E."/>
            <person name="Lobanov A."/>
            <person name="Lomsadze A."/>
            <person name="Malik S.B."/>
            <person name="Marsh M.E."/>
            <person name="Mackinder L."/>
            <person name="Mock T."/>
            <person name="Mueller-Roeber B."/>
            <person name="Pagarete A."/>
            <person name="Parker M."/>
            <person name="Probert I."/>
            <person name="Quesneville H."/>
            <person name="Raines C."/>
            <person name="Rensing S.A."/>
            <person name="Riano-Pachon D.M."/>
            <person name="Richier S."/>
            <person name="Rokitta S."/>
            <person name="Shiraiwa Y."/>
            <person name="Soanes D.M."/>
            <person name="van der Giezen M."/>
            <person name="Wahlund T.M."/>
            <person name="Williams B."/>
            <person name="Wilson W."/>
            <person name="Wolfe G."/>
            <person name="Wurch L.L."/>
        </authorList>
    </citation>
    <scope>NUCLEOTIDE SEQUENCE</scope>
</reference>
<dbReference type="InterPro" id="IPR036291">
    <property type="entry name" value="NAD(P)-bd_dom_sf"/>
</dbReference>
<dbReference type="Proteomes" id="UP000013827">
    <property type="component" value="Unassembled WGS sequence"/>
</dbReference>
<evidence type="ECO:0000313" key="4">
    <source>
        <dbReference type="Proteomes" id="UP000013827"/>
    </source>
</evidence>
<dbReference type="PANTHER" id="PTHR14194:SF86">
    <property type="entry name" value="OS05G0110300 PROTEIN"/>
    <property type="match status" value="1"/>
</dbReference>
<feature type="domain" description="NAD(P)-binding" evidence="2">
    <location>
        <begin position="22"/>
        <end position="238"/>
    </location>
</feature>
<evidence type="ECO:0000259" key="2">
    <source>
        <dbReference type="Pfam" id="PF13460"/>
    </source>
</evidence>
<dbReference type="GeneID" id="19046312"/>
<feature type="chain" id="PRO_5044198085" description="NAD(P)-binding domain-containing protein" evidence="1">
    <location>
        <begin position="16"/>
        <end position="283"/>
    </location>
</feature>
<dbReference type="EnsemblProtists" id="EOD18311">
    <property type="protein sequence ID" value="EOD18311"/>
    <property type="gene ID" value="EMIHUDRAFT_349981"/>
</dbReference>
<dbReference type="CDD" id="cd05243">
    <property type="entry name" value="SDR_a5"/>
    <property type="match status" value="1"/>
</dbReference>
<dbReference type="Pfam" id="PF13460">
    <property type="entry name" value="NAD_binding_10"/>
    <property type="match status" value="1"/>
</dbReference>
<dbReference type="RefSeq" id="XP_005770740.1">
    <property type="nucleotide sequence ID" value="XM_005770683.1"/>
</dbReference>
<organism evidence="3 4">
    <name type="scientific">Emiliania huxleyi (strain CCMP1516)</name>
    <dbReference type="NCBI Taxonomy" id="280463"/>
    <lineage>
        <taxon>Eukaryota</taxon>
        <taxon>Haptista</taxon>
        <taxon>Haptophyta</taxon>
        <taxon>Prymnesiophyceae</taxon>
        <taxon>Isochrysidales</taxon>
        <taxon>Noelaerhabdaceae</taxon>
        <taxon>Emiliania</taxon>
    </lineage>
</organism>
<dbReference type="GO" id="GO:0016491">
    <property type="term" value="F:oxidoreductase activity"/>
    <property type="evidence" value="ECO:0007669"/>
    <property type="project" value="InterPro"/>
</dbReference>
<dbReference type="PaxDb" id="2903-EOD18311"/>
<dbReference type="HOGENOM" id="CLU_025711_0_0_1"/>
<dbReference type="PANTHER" id="PTHR14194">
    <property type="entry name" value="NITROGEN METABOLIC REGULATION PROTEIN NMR-RELATED"/>
    <property type="match status" value="1"/>
</dbReference>
<name>A0A0D3J476_EMIH1</name>
<dbReference type="KEGG" id="ehx:EMIHUDRAFT_349981"/>
<accession>A0A0D3J476</accession>
<keyword evidence="1" id="KW-0732">Signal</keyword>
<feature type="signal peptide" evidence="1">
    <location>
        <begin position="1"/>
        <end position="15"/>
    </location>
</feature>